<reference evidence="2 3" key="1">
    <citation type="submission" date="2018-05" db="EMBL/GenBank/DDBJ databases">
        <title>Genomic Encyclopedia of Type Strains, Phase IV (KMG-IV): sequencing the most valuable type-strain genomes for metagenomic binning, comparative biology and taxonomic classification.</title>
        <authorList>
            <person name="Goeker M."/>
        </authorList>
    </citation>
    <scope>NUCLEOTIDE SEQUENCE [LARGE SCALE GENOMIC DNA]</scope>
    <source>
        <strain evidence="2 3">DSM 28556</strain>
    </source>
</reference>
<dbReference type="EMBL" id="QJJQ01000015">
    <property type="protein sequence ID" value="PXW83646.1"/>
    <property type="molecule type" value="Genomic_DNA"/>
</dbReference>
<dbReference type="AlphaFoldDB" id="A0A2V3VPB1"/>
<evidence type="ECO:0000259" key="1">
    <source>
        <dbReference type="Pfam" id="PF13280"/>
    </source>
</evidence>
<dbReference type="InterPro" id="IPR051534">
    <property type="entry name" value="CBASS_pafABC_assoc_protein"/>
</dbReference>
<dbReference type="PANTHER" id="PTHR34580">
    <property type="match status" value="1"/>
</dbReference>
<accession>A0A2V3VPB1</accession>
<dbReference type="RefSeq" id="WP_242694766.1">
    <property type="nucleotide sequence ID" value="NZ_JADIJL010000019.1"/>
</dbReference>
<dbReference type="Pfam" id="PF13280">
    <property type="entry name" value="WYL"/>
    <property type="match status" value="1"/>
</dbReference>
<evidence type="ECO:0000313" key="3">
    <source>
        <dbReference type="Proteomes" id="UP000247978"/>
    </source>
</evidence>
<name>A0A2V3VPB1_9BACI</name>
<keyword evidence="3" id="KW-1185">Reference proteome</keyword>
<comment type="caution">
    <text evidence="2">The sequence shown here is derived from an EMBL/GenBank/DDBJ whole genome shotgun (WGS) entry which is preliminary data.</text>
</comment>
<organism evidence="2 3">
    <name type="scientific">Pseudogracilibacillus auburnensis</name>
    <dbReference type="NCBI Taxonomy" id="1494959"/>
    <lineage>
        <taxon>Bacteria</taxon>
        <taxon>Bacillati</taxon>
        <taxon>Bacillota</taxon>
        <taxon>Bacilli</taxon>
        <taxon>Bacillales</taxon>
        <taxon>Bacillaceae</taxon>
        <taxon>Pseudogracilibacillus</taxon>
    </lineage>
</organism>
<dbReference type="PANTHER" id="PTHR34580:SF9">
    <property type="entry name" value="SLL5097 PROTEIN"/>
    <property type="match status" value="1"/>
</dbReference>
<feature type="domain" description="WYL" evidence="1">
    <location>
        <begin position="2"/>
        <end position="39"/>
    </location>
</feature>
<dbReference type="PROSITE" id="PS52050">
    <property type="entry name" value="WYL"/>
    <property type="match status" value="1"/>
</dbReference>
<dbReference type="InterPro" id="IPR026881">
    <property type="entry name" value="WYL_dom"/>
</dbReference>
<gene>
    <name evidence="2" type="ORF">DFR56_115120</name>
</gene>
<proteinExistence type="predicted"/>
<evidence type="ECO:0000313" key="2">
    <source>
        <dbReference type="EMBL" id="PXW83646.1"/>
    </source>
</evidence>
<sequence length="146" mass="17174">MIQPIAIYFMKGYWYCRAYDMCKKGYRVFRCDRITAAEVTEIPPLEDLNEITIQNAHSLWNPSENAVRFKCLIDRKGEELFQQEHYPSMKLVHGKENMSIVGTYEPNELDFIIKYLSSFGMSMKIIEPDILKESLKQYYVNLLNGI</sequence>
<protein>
    <submittedName>
        <fullName evidence="2">WYL domain-containing protein</fullName>
    </submittedName>
</protein>
<dbReference type="Proteomes" id="UP000247978">
    <property type="component" value="Unassembled WGS sequence"/>
</dbReference>